<dbReference type="AlphaFoldDB" id="A0A3D3RGY3"/>
<dbReference type="EMBL" id="DQAY01000196">
    <property type="protein sequence ID" value="HCO27352.1"/>
    <property type="molecule type" value="Genomic_DNA"/>
</dbReference>
<accession>A0A3D3RGY3</accession>
<reference evidence="1 2" key="1">
    <citation type="journal article" date="2018" name="Nat. Biotechnol.">
        <title>A standardized bacterial taxonomy based on genome phylogeny substantially revises the tree of life.</title>
        <authorList>
            <person name="Parks D.H."/>
            <person name="Chuvochina M."/>
            <person name="Waite D.W."/>
            <person name="Rinke C."/>
            <person name="Skarshewski A."/>
            <person name="Chaumeil P.A."/>
            <person name="Hugenholtz P."/>
        </authorList>
    </citation>
    <scope>NUCLEOTIDE SEQUENCE [LARGE SCALE GENOMIC DNA]</scope>
    <source>
        <strain evidence="1">UBA9375</strain>
    </source>
</reference>
<evidence type="ECO:0000313" key="1">
    <source>
        <dbReference type="EMBL" id="HCO27352.1"/>
    </source>
</evidence>
<comment type="caution">
    <text evidence="1">The sequence shown here is derived from an EMBL/GenBank/DDBJ whole genome shotgun (WGS) entry which is preliminary data.</text>
</comment>
<dbReference type="Proteomes" id="UP000263642">
    <property type="component" value="Unassembled WGS sequence"/>
</dbReference>
<protein>
    <submittedName>
        <fullName evidence="1">Uncharacterized protein</fullName>
    </submittedName>
</protein>
<proteinExistence type="predicted"/>
<gene>
    <name evidence="1" type="ORF">DIT97_31740</name>
</gene>
<evidence type="ECO:0000313" key="2">
    <source>
        <dbReference type="Proteomes" id="UP000263642"/>
    </source>
</evidence>
<sequence length="117" mass="12966">MNANFFTIILLPCMMRLLGKGIGDADSRIKKPATFQHPKLACPRENILFNIAHCIADISVENITKHRSVTYTLRVFPIDKALQTVLNILAGTRSFLAGDDGVQSLGFKAHVNVLFLK</sequence>
<organism evidence="1 2">
    <name type="scientific">Gimesia maris</name>
    <dbReference type="NCBI Taxonomy" id="122"/>
    <lineage>
        <taxon>Bacteria</taxon>
        <taxon>Pseudomonadati</taxon>
        <taxon>Planctomycetota</taxon>
        <taxon>Planctomycetia</taxon>
        <taxon>Planctomycetales</taxon>
        <taxon>Planctomycetaceae</taxon>
        <taxon>Gimesia</taxon>
    </lineage>
</organism>
<name>A0A3D3RGY3_9PLAN</name>